<keyword evidence="11 14" id="KW-1133">Transmembrane helix</keyword>
<comment type="subcellular location">
    <subcellularLocation>
        <location evidence="2">Cell membrane</location>
        <topology evidence="2">Multi-pass membrane protein</topology>
    </subcellularLocation>
</comment>
<dbReference type="GO" id="GO:0005524">
    <property type="term" value="F:ATP binding"/>
    <property type="evidence" value="ECO:0007669"/>
    <property type="project" value="UniProtKB-KW"/>
</dbReference>
<dbReference type="Proteomes" id="UP000564536">
    <property type="component" value="Unassembled WGS sequence"/>
</dbReference>
<evidence type="ECO:0000256" key="2">
    <source>
        <dbReference type="ARBA" id="ARBA00004651"/>
    </source>
</evidence>
<dbReference type="Gene3D" id="3.30.565.10">
    <property type="entry name" value="Histidine kinase-like ATPase, C-terminal domain"/>
    <property type="match status" value="1"/>
</dbReference>
<dbReference type="InterPro" id="IPR004358">
    <property type="entry name" value="Sig_transdc_His_kin-like_C"/>
</dbReference>
<dbReference type="EC" id="2.7.13.3" evidence="3"/>
<dbReference type="KEGG" id="lwi:UE46_05470"/>
<accession>A0A1S7FSW1</accession>
<keyword evidence="6" id="KW-0808">Transferase</keyword>
<keyword evidence="9 17" id="KW-0418">Kinase</keyword>
<dbReference type="InterPro" id="IPR005467">
    <property type="entry name" value="His_kinase_dom"/>
</dbReference>
<keyword evidence="7 14" id="KW-0812">Transmembrane</keyword>
<comment type="catalytic activity">
    <reaction evidence="1">
        <text>ATP + protein L-histidine = ADP + protein N-phospho-L-histidine.</text>
        <dbReference type="EC" id="2.7.13.3"/>
    </reaction>
</comment>
<feature type="transmembrane region" description="Helical" evidence="14">
    <location>
        <begin position="36"/>
        <end position="57"/>
    </location>
</feature>
<dbReference type="FunFam" id="1.10.287.130:FF:000001">
    <property type="entry name" value="Two-component sensor histidine kinase"/>
    <property type="match status" value="1"/>
</dbReference>
<gene>
    <name evidence="18" type="ORF">HB943_08605</name>
    <name evidence="17" type="ORF">UE46_05470</name>
</gene>
<evidence type="ECO:0000256" key="14">
    <source>
        <dbReference type="SAM" id="Phobius"/>
    </source>
</evidence>
<dbReference type="InterPro" id="IPR003660">
    <property type="entry name" value="HAMP_dom"/>
</dbReference>
<keyword evidence="4" id="KW-1003">Cell membrane</keyword>
<evidence type="ECO:0000256" key="13">
    <source>
        <dbReference type="ARBA" id="ARBA00023136"/>
    </source>
</evidence>
<dbReference type="SMART" id="SM00304">
    <property type="entry name" value="HAMP"/>
    <property type="match status" value="1"/>
</dbReference>
<evidence type="ECO:0000313" key="19">
    <source>
        <dbReference type="Proteomes" id="UP000223060"/>
    </source>
</evidence>
<dbReference type="SMART" id="SM00387">
    <property type="entry name" value="HATPase_c"/>
    <property type="match status" value="1"/>
</dbReference>
<dbReference type="Pfam" id="PF02518">
    <property type="entry name" value="HATPase_c"/>
    <property type="match status" value="1"/>
</dbReference>
<dbReference type="CDD" id="cd06225">
    <property type="entry name" value="HAMP"/>
    <property type="match status" value="1"/>
</dbReference>
<evidence type="ECO:0000313" key="20">
    <source>
        <dbReference type="Proteomes" id="UP000564536"/>
    </source>
</evidence>
<dbReference type="AlphaFoldDB" id="A0A1S7FSW1"/>
<dbReference type="EMBL" id="CP011102">
    <property type="protein sequence ID" value="AQY50531.1"/>
    <property type="molecule type" value="Genomic_DNA"/>
</dbReference>
<reference evidence="18 20" key="3">
    <citation type="submission" date="2020-03" db="EMBL/GenBank/DDBJ databases">
        <title>Soil Listeria distribution.</title>
        <authorList>
            <person name="Liao J."/>
            <person name="Wiedmann M."/>
        </authorList>
    </citation>
    <scope>NUCLEOTIDE SEQUENCE [LARGE SCALE GENOMIC DNA]</scope>
    <source>
        <strain evidence="18 20">FSL L7-1523</strain>
    </source>
</reference>
<evidence type="ECO:0000259" key="16">
    <source>
        <dbReference type="PROSITE" id="PS50885"/>
    </source>
</evidence>
<dbReference type="Pfam" id="PF00512">
    <property type="entry name" value="HisKA"/>
    <property type="match status" value="1"/>
</dbReference>
<dbReference type="GO" id="GO:0000155">
    <property type="term" value="F:phosphorelay sensor kinase activity"/>
    <property type="evidence" value="ECO:0007669"/>
    <property type="project" value="InterPro"/>
</dbReference>
<evidence type="ECO:0000256" key="4">
    <source>
        <dbReference type="ARBA" id="ARBA00022475"/>
    </source>
</evidence>
<evidence type="ECO:0000313" key="18">
    <source>
        <dbReference type="EMBL" id="MBC1500665.1"/>
    </source>
</evidence>
<keyword evidence="13 14" id="KW-0472">Membrane</keyword>
<evidence type="ECO:0000313" key="17">
    <source>
        <dbReference type="EMBL" id="AQY50531.1"/>
    </source>
</evidence>
<dbReference type="Gene3D" id="6.10.340.10">
    <property type="match status" value="1"/>
</dbReference>
<dbReference type="InterPro" id="IPR003594">
    <property type="entry name" value="HATPase_dom"/>
</dbReference>
<dbReference type="EMBL" id="JAARRL010000011">
    <property type="protein sequence ID" value="MBC1500665.1"/>
    <property type="molecule type" value="Genomic_DNA"/>
</dbReference>
<evidence type="ECO:0000256" key="12">
    <source>
        <dbReference type="ARBA" id="ARBA00023012"/>
    </source>
</evidence>
<evidence type="ECO:0000256" key="7">
    <source>
        <dbReference type="ARBA" id="ARBA00022692"/>
    </source>
</evidence>
<feature type="domain" description="Histidine kinase" evidence="15">
    <location>
        <begin position="126"/>
        <end position="344"/>
    </location>
</feature>
<evidence type="ECO:0000256" key="3">
    <source>
        <dbReference type="ARBA" id="ARBA00012438"/>
    </source>
</evidence>
<dbReference type="RefSeq" id="WP_036058661.1">
    <property type="nucleotide sequence ID" value="NZ_CP011102.1"/>
</dbReference>
<keyword evidence="5" id="KW-0597">Phosphoprotein</keyword>
<dbReference type="PANTHER" id="PTHR45528">
    <property type="entry name" value="SENSOR HISTIDINE KINASE CPXA"/>
    <property type="match status" value="1"/>
</dbReference>
<evidence type="ECO:0000256" key="10">
    <source>
        <dbReference type="ARBA" id="ARBA00022840"/>
    </source>
</evidence>
<evidence type="ECO:0000256" key="11">
    <source>
        <dbReference type="ARBA" id="ARBA00022989"/>
    </source>
</evidence>
<dbReference type="PROSITE" id="PS50109">
    <property type="entry name" value="HIS_KIN"/>
    <property type="match status" value="1"/>
</dbReference>
<evidence type="ECO:0000256" key="5">
    <source>
        <dbReference type="ARBA" id="ARBA00022553"/>
    </source>
</evidence>
<dbReference type="SUPFAM" id="SSF47384">
    <property type="entry name" value="Homodimeric domain of signal transducing histidine kinase"/>
    <property type="match status" value="1"/>
</dbReference>
<dbReference type="Gene3D" id="1.10.287.130">
    <property type="match status" value="1"/>
</dbReference>
<evidence type="ECO:0000256" key="8">
    <source>
        <dbReference type="ARBA" id="ARBA00022741"/>
    </source>
</evidence>
<dbReference type="InterPro" id="IPR050398">
    <property type="entry name" value="HssS/ArlS-like"/>
</dbReference>
<dbReference type="InterPro" id="IPR036890">
    <property type="entry name" value="HATPase_C_sf"/>
</dbReference>
<keyword evidence="19" id="KW-1185">Reference proteome</keyword>
<name>A0A1S7FSW1_9LIST</name>
<dbReference type="CDD" id="cd00082">
    <property type="entry name" value="HisKA"/>
    <property type="match status" value="1"/>
</dbReference>
<dbReference type="GO" id="GO:0005886">
    <property type="term" value="C:plasma membrane"/>
    <property type="evidence" value="ECO:0007669"/>
    <property type="project" value="UniProtKB-SubCell"/>
</dbReference>
<dbReference type="InterPro" id="IPR003661">
    <property type="entry name" value="HisK_dim/P_dom"/>
</dbReference>
<dbReference type="PANTHER" id="PTHR45528:SF1">
    <property type="entry name" value="SENSOR HISTIDINE KINASE CPXA"/>
    <property type="match status" value="1"/>
</dbReference>
<dbReference type="Proteomes" id="UP000223060">
    <property type="component" value="Chromosome"/>
</dbReference>
<evidence type="ECO:0000259" key="15">
    <source>
        <dbReference type="PROSITE" id="PS50109"/>
    </source>
</evidence>
<sequence>MKLRTLILLSYGIGVIIVTVVLGFSAYRMIFNTQFVIFTILITLGASTLAFVINYLLMRPALRSIDKLGKESRKIAQGEFSGKVEVTGPLETRMLAEDFNEMSARLDEMFRQIKDGEMARNELIANLSHDIKTPIASIRSFSEALLDGMIATDAERQQYLRTIQRETMRLTDLVDELMDVAAIDKKEPVLERSRIWLDQLLVDVLGAFDVQLKREHRDVHVAIAPDCQFVYADQKFVTRILYNLLENALKFSDVGTEIEIDVKRTEDAILFRIRDHGQGISVAEQERIFERLYRVEKSRNLAHGGSGLGLHIAKNLAELHGGSLCVESELNVGSTFILAIPIWKEGELG</sequence>
<evidence type="ECO:0000256" key="9">
    <source>
        <dbReference type="ARBA" id="ARBA00022777"/>
    </source>
</evidence>
<keyword evidence="8" id="KW-0547">Nucleotide-binding</keyword>
<dbReference type="FunFam" id="3.30.565.10:FF:000006">
    <property type="entry name" value="Sensor histidine kinase WalK"/>
    <property type="match status" value="1"/>
</dbReference>
<dbReference type="SUPFAM" id="SSF55874">
    <property type="entry name" value="ATPase domain of HSP90 chaperone/DNA topoisomerase II/histidine kinase"/>
    <property type="match status" value="1"/>
</dbReference>
<dbReference type="SMART" id="SM00388">
    <property type="entry name" value="HisKA"/>
    <property type="match status" value="1"/>
</dbReference>
<dbReference type="PRINTS" id="PR00344">
    <property type="entry name" value="BCTRLSENSOR"/>
</dbReference>
<dbReference type="Pfam" id="PF00672">
    <property type="entry name" value="HAMP"/>
    <property type="match status" value="1"/>
</dbReference>
<proteinExistence type="predicted"/>
<protein>
    <recommendedName>
        <fullName evidence="3">histidine kinase</fullName>
        <ecNumber evidence="3">2.7.13.3</ecNumber>
    </recommendedName>
</protein>
<reference evidence="17" key="1">
    <citation type="submission" date="2015-03" db="EMBL/GenBank/DDBJ databases">
        <authorList>
            <person name="Murphy D."/>
        </authorList>
    </citation>
    <scope>NUCLEOTIDE SEQUENCE [LARGE SCALE GENOMIC DNA]</scope>
    <source>
        <strain evidence="17">WS 4560</strain>
    </source>
</reference>
<keyword evidence="12" id="KW-0902">Two-component regulatory system</keyword>
<keyword evidence="10" id="KW-0067">ATP-binding</keyword>
<feature type="transmembrane region" description="Helical" evidence="14">
    <location>
        <begin position="7"/>
        <end position="30"/>
    </location>
</feature>
<reference evidence="19" key="2">
    <citation type="submission" date="2015-03" db="EMBL/GenBank/DDBJ databases">
        <authorList>
            <person name="Ferrari E."/>
            <person name="Walter M.C."/>
            <person name="Huptas C."/>
            <person name="Scherer S."/>
            <person name="Mueller-Herbst S."/>
        </authorList>
    </citation>
    <scope>NUCLEOTIDE SEQUENCE [LARGE SCALE GENOMIC DNA]</scope>
    <source>
        <strain evidence="19">LWP01</strain>
    </source>
</reference>
<evidence type="ECO:0000256" key="1">
    <source>
        <dbReference type="ARBA" id="ARBA00000085"/>
    </source>
</evidence>
<dbReference type="PROSITE" id="PS50885">
    <property type="entry name" value="HAMP"/>
    <property type="match status" value="1"/>
</dbReference>
<dbReference type="InterPro" id="IPR036097">
    <property type="entry name" value="HisK_dim/P_sf"/>
</dbReference>
<evidence type="ECO:0000256" key="6">
    <source>
        <dbReference type="ARBA" id="ARBA00022679"/>
    </source>
</evidence>
<feature type="domain" description="HAMP" evidence="16">
    <location>
        <begin position="59"/>
        <end position="111"/>
    </location>
</feature>
<dbReference type="CDD" id="cd00075">
    <property type="entry name" value="HATPase"/>
    <property type="match status" value="1"/>
</dbReference>
<organism evidence="17 19">
    <name type="scientific">Listeria weihenstephanensis</name>
    <dbReference type="NCBI Taxonomy" id="1006155"/>
    <lineage>
        <taxon>Bacteria</taxon>
        <taxon>Bacillati</taxon>
        <taxon>Bacillota</taxon>
        <taxon>Bacilli</taxon>
        <taxon>Bacillales</taxon>
        <taxon>Listeriaceae</taxon>
        <taxon>Listeria</taxon>
    </lineage>
</organism>